<proteinExistence type="predicted"/>
<dbReference type="GO" id="GO:0005524">
    <property type="term" value="F:ATP binding"/>
    <property type="evidence" value="ECO:0007669"/>
    <property type="project" value="UniProtKB-KW"/>
</dbReference>
<organism evidence="4">
    <name type="scientific">marine sediment metagenome</name>
    <dbReference type="NCBI Taxonomy" id="412755"/>
    <lineage>
        <taxon>unclassified sequences</taxon>
        <taxon>metagenomes</taxon>
        <taxon>ecological metagenomes</taxon>
    </lineage>
</organism>
<keyword evidence="1" id="KW-0547">Nucleotide-binding</keyword>
<dbReference type="PROSITE" id="PS00211">
    <property type="entry name" value="ABC_TRANSPORTER_1"/>
    <property type="match status" value="1"/>
</dbReference>
<dbReference type="SMART" id="SM00382">
    <property type="entry name" value="AAA"/>
    <property type="match status" value="1"/>
</dbReference>
<dbReference type="InterPro" id="IPR003593">
    <property type="entry name" value="AAA+_ATPase"/>
</dbReference>
<comment type="caution">
    <text evidence="4">The sequence shown here is derived from an EMBL/GenBank/DDBJ whole genome shotgun (WGS) entry which is preliminary data.</text>
</comment>
<evidence type="ECO:0000256" key="2">
    <source>
        <dbReference type="ARBA" id="ARBA00022840"/>
    </source>
</evidence>
<dbReference type="SUPFAM" id="SSF52540">
    <property type="entry name" value="P-loop containing nucleoside triphosphate hydrolases"/>
    <property type="match status" value="2"/>
</dbReference>
<dbReference type="InterPro" id="IPR027417">
    <property type="entry name" value="P-loop_NTPase"/>
</dbReference>
<dbReference type="InterPro" id="IPR050107">
    <property type="entry name" value="ABC_carbohydrate_import_ATPase"/>
</dbReference>
<feature type="domain" description="ABC transporter" evidence="3">
    <location>
        <begin position="5"/>
        <end position="239"/>
    </location>
</feature>
<evidence type="ECO:0000313" key="4">
    <source>
        <dbReference type="EMBL" id="KKN48679.1"/>
    </source>
</evidence>
<dbReference type="Pfam" id="PF00005">
    <property type="entry name" value="ABC_tran"/>
    <property type="match status" value="2"/>
</dbReference>
<dbReference type="AlphaFoldDB" id="A0A0F9R1Q6"/>
<evidence type="ECO:0000259" key="3">
    <source>
        <dbReference type="PROSITE" id="PS50893"/>
    </source>
</evidence>
<protein>
    <recommendedName>
        <fullName evidence="3">ABC transporter domain-containing protein</fullName>
    </recommendedName>
</protein>
<keyword evidence="2" id="KW-0067">ATP-binding</keyword>
<dbReference type="GO" id="GO:0016887">
    <property type="term" value="F:ATP hydrolysis activity"/>
    <property type="evidence" value="ECO:0007669"/>
    <property type="project" value="InterPro"/>
</dbReference>
<dbReference type="CDD" id="cd03216">
    <property type="entry name" value="ABC_Carb_Monos_I"/>
    <property type="match status" value="1"/>
</dbReference>
<dbReference type="CDD" id="cd03215">
    <property type="entry name" value="ABC_Carb_Monos_II"/>
    <property type="match status" value="1"/>
</dbReference>
<dbReference type="PROSITE" id="PS50893">
    <property type="entry name" value="ABC_TRANSPORTER_2"/>
    <property type="match status" value="2"/>
</dbReference>
<name>A0A0F9R1Q6_9ZZZZ</name>
<dbReference type="InterPro" id="IPR003439">
    <property type="entry name" value="ABC_transporter-like_ATP-bd"/>
</dbReference>
<dbReference type="InterPro" id="IPR017871">
    <property type="entry name" value="ABC_transporter-like_CS"/>
</dbReference>
<reference evidence="4" key="1">
    <citation type="journal article" date="2015" name="Nature">
        <title>Complex archaea that bridge the gap between prokaryotes and eukaryotes.</title>
        <authorList>
            <person name="Spang A."/>
            <person name="Saw J.H."/>
            <person name="Jorgensen S.L."/>
            <person name="Zaremba-Niedzwiedzka K."/>
            <person name="Martijn J."/>
            <person name="Lind A.E."/>
            <person name="van Eijk R."/>
            <person name="Schleper C."/>
            <person name="Guy L."/>
            <person name="Ettema T.J."/>
        </authorList>
    </citation>
    <scope>NUCLEOTIDE SEQUENCE</scope>
</reference>
<dbReference type="PANTHER" id="PTHR43790:SF4">
    <property type="entry name" value="GUANOSINE IMPORT ATP-BINDING PROTEIN NUPO"/>
    <property type="match status" value="1"/>
</dbReference>
<dbReference type="PANTHER" id="PTHR43790">
    <property type="entry name" value="CARBOHYDRATE TRANSPORT ATP-BINDING PROTEIN MG119-RELATED"/>
    <property type="match status" value="1"/>
</dbReference>
<evidence type="ECO:0000256" key="1">
    <source>
        <dbReference type="ARBA" id="ARBA00022741"/>
    </source>
</evidence>
<dbReference type="Gene3D" id="3.40.50.300">
    <property type="entry name" value="P-loop containing nucleotide triphosphate hydrolases"/>
    <property type="match status" value="2"/>
</dbReference>
<gene>
    <name evidence="4" type="ORF">LCGC14_0650460</name>
</gene>
<feature type="domain" description="ABC transporter" evidence="3">
    <location>
        <begin position="256"/>
        <end position="501"/>
    </location>
</feature>
<sequence>MNAFVSLKGITKKYGDFTALNNVNIELGDGRIHAVMGENGAGKTTLMNIIYGLDQPTSGEVWVNNTPVKMSSPKDALHLGIGMIHQHFMLVDTLTVAENIVLGLEGQGMSLDLKTHEAKIAVLSEEYGLNVDPKAEIWTLSMGMRQRVEIVKALYRDVKLLILDEPTSVLTPTEVGTFLDGLERLKARGKSVAFITHKLDEVMAVADDITVMRHGAVTQSTPTADITKNELAASMMGADFAGDLGKSNKAMGDVLLSIEGVSVVGEKGNLTLNNVSLNVKAGEILGVAGVDGNGQDELADAISGMAEIDKGEIYLSGVPVSSVSVKDRRQKHQLGYVPADRHGTAVVMNYSVAMNGALRDYSNAPYSKYGIMQNGTIRDVAESWVEDYDIRLHSVDQEIRFLSGGNQQKLVFAREIESGPEIFMVVQPCKGLDIGAINTVQQNVLALKEAGKAVLYISTELEHILAVADRVAVMCEGQVTGIIKPEEASGERMGLLMAGVREDAS</sequence>
<accession>A0A0F9R1Q6</accession>
<dbReference type="EMBL" id="LAZR01001209">
    <property type="protein sequence ID" value="KKN48679.1"/>
    <property type="molecule type" value="Genomic_DNA"/>
</dbReference>